<dbReference type="CDD" id="cd17039">
    <property type="entry name" value="Ubl_ubiquitin_like"/>
    <property type="match status" value="1"/>
</dbReference>
<feature type="region of interest" description="Disordered" evidence="1">
    <location>
        <begin position="608"/>
        <end position="633"/>
    </location>
</feature>
<feature type="domain" description="Rad51-like C-terminal" evidence="2">
    <location>
        <begin position="151"/>
        <end position="229"/>
    </location>
</feature>
<dbReference type="InterPro" id="IPR027417">
    <property type="entry name" value="P-loop_NTPase"/>
</dbReference>
<organism evidence="3">
    <name type="scientific">Oryza sativa subsp. japonica</name>
    <name type="common">Rice</name>
    <dbReference type="NCBI Taxonomy" id="39947"/>
    <lineage>
        <taxon>Eukaryota</taxon>
        <taxon>Viridiplantae</taxon>
        <taxon>Streptophyta</taxon>
        <taxon>Embryophyta</taxon>
        <taxon>Tracheophyta</taxon>
        <taxon>Spermatophyta</taxon>
        <taxon>Magnoliopsida</taxon>
        <taxon>Liliopsida</taxon>
        <taxon>Poales</taxon>
        <taxon>Poaceae</taxon>
        <taxon>BOP clade</taxon>
        <taxon>Oryzoideae</taxon>
        <taxon>Oryzeae</taxon>
        <taxon>Oryzinae</taxon>
        <taxon>Oryza</taxon>
        <taxon>Oryza sativa</taxon>
    </lineage>
</organism>
<sequence length="668" mass="74872">MGYVSGVPLLGAVAISAKKMYPGPDDRTEYKKRYIHLGSYTYPSVREYISRFLRLSSPSPARVSSLDLAVLVLLCSGAGALFHFLPPSLPPSMAPSPLAFPPQLTNPFDPIAGVRSVTRRSETRRCRRCLWSTRLQKTELAHTICVTSQTVYASAYTYEDMEALLSDLQSKMEKEPFKMLIINSVTTLFNTELCNGCAFDGCQIKTLEMMYCLRMIANKFHIGVYVTNHEEMGLTDAKIKRSLKQGLYFKEVKDLRKLNNAVQVTTGNSSLGDMHQGGDMHEDVFLGLQDFRTKIRVSYPNSWFYLDASPDDKIKQLSQMIEKRISLSRESFYLTYLGQTFRMVDGCMEVSQHAVKDLDETSVCEDYKKISKLFLDMLELNKGHPLYLSHLCSKMKNANVTSAKSNTFQLFLRVHPSLMTYSTRSSLLWEMKREIDGLLPPNAKNIQSAIDQILMNRDWTLLAKQEAAFSPTYNRSYKKSSSECFKFIRNWLTHGIENFNTSDPRRFTTEDMDYLLEIVFKDFLADIVWTLLQNNIGNLNRWCLPGPYNFCETVYKLEYLILFPFQGSPLGGGGGGGSDHQIRTAPARGTPWAAAAVTAKSAPLRLDLAAGGGDGDGDGGGDGDSSGRGEGWHGRRLAEGMATVARMVMAAGMATARRIRRTEEDLAP</sequence>
<protein>
    <recommendedName>
        <fullName evidence="2">Rad51-like C-terminal domain-containing protein</fullName>
    </recommendedName>
</protein>
<dbReference type="AlphaFoldDB" id="Q2QWX4"/>
<dbReference type="Pfam" id="PF08423">
    <property type="entry name" value="Rad51"/>
    <property type="match status" value="1"/>
</dbReference>
<proteinExistence type="predicted"/>
<evidence type="ECO:0000256" key="1">
    <source>
        <dbReference type="SAM" id="MobiDB-lite"/>
    </source>
</evidence>
<accession>Q2QWX4</accession>
<dbReference type="PANTHER" id="PTHR35161:SF22">
    <property type="match status" value="1"/>
</dbReference>
<dbReference type="EMBL" id="DP000011">
    <property type="protein sequence ID" value="ABA96625.1"/>
    <property type="molecule type" value="Genomic_DNA"/>
</dbReference>
<dbReference type="Gene3D" id="3.40.50.300">
    <property type="entry name" value="P-loop containing nucleotide triphosphate hydrolases"/>
    <property type="match status" value="1"/>
</dbReference>
<name>Q2QWX4_ORYSJ</name>
<evidence type="ECO:0000259" key="2">
    <source>
        <dbReference type="Pfam" id="PF08423"/>
    </source>
</evidence>
<dbReference type="InterPro" id="IPR013632">
    <property type="entry name" value="Rad51_C"/>
</dbReference>
<dbReference type="PANTHER" id="PTHR35161">
    <property type="entry name" value="OS02G0303100 PROTEIN"/>
    <property type="match status" value="1"/>
</dbReference>
<dbReference type="SUPFAM" id="SSF52540">
    <property type="entry name" value="P-loop containing nucleoside triphosphate hydrolases"/>
    <property type="match status" value="1"/>
</dbReference>
<gene>
    <name evidence="3" type="ordered locus">LOC_Os12g07900</name>
</gene>
<evidence type="ECO:0000313" key="3">
    <source>
        <dbReference type="EMBL" id="ABA96625.1"/>
    </source>
</evidence>
<reference evidence="3" key="1">
    <citation type="journal article" date="2005" name="BMC Biol.">
        <title>The sequence of rice chromosomes 11 and 12, rich in disease resistance genes and recent gene duplications.</title>
        <authorList>
            <consortium name="The rice chromosomes 11 and 12 sequencing consortia"/>
        </authorList>
    </citation>
    <scope>NUCLEOTIDE SEQUENCE [LARGE SCALE GENOMIC DNA]</scope>
</reference>
<reference evidence="3" key="3">
    <citation type="submission" date="2006-01" db="EMBL/GenBank/DDBJ databases">
        <authorList>
            <person name="Buell R."/>
        </authorList>
    </citation>
    <scope>NUCLEOTIDE SEQUENCE</scope>
</reference>
<reference evidence="3" key="2">
    <citation type="submission" date="2005-04" db="EMBL/GenBank/DDBJ databases">
        <authorList>
            <person name="Buell C.R."/>
            <person name="Wing R.A."/>
            <person name="McCombie W.A."/>
            <person name="Ouyang S."/>
        </authorList>
    </citation>
    <scope>NUCLEOTIDE SEQUENCE</scope>
</reference>